<comment type="similarity">
    <text evidence="2 8">Belongs to the GMC oxidoreductase family.</text>
</comment>
<dbReference type="HOGENOM" id="CLU_099298_2_0_1"/>
<name>V2XIA4_MONRO</name>
<dbReference type="PANTHER" id="PTHR11552">
    <property type="entry name" value="GLUCOSE-METHANOL-CHOLINE GMC OXIDOREDUCTASE"/>
    <property type="match status" value="1"/>
</dbReference>
<keyword evidence="11" id="KW-1185">Reference proteome</keyword>
<feature type="domain" description="Glucose-methanol-choline oxidoreductase N-terminal" evidence="9">
    <location>
        <begin position="92"/>
        <end position="115"/>
    </location>
</feature>
<accession>V2XIA4</accession>
<keyword evidence="5 8" id="KW-0274">FAD</keyword>
<sequence>MPLVSLDQVKGKSFDYIITGGGTAGLVLAARLSEDSSTTVLVLDAGNPNHGEPLILRPGQFGLQFFNPKFDWDFKTVPQKHADGNQYNWNRGKSLGGSSAINFSAWIVPPKSDIDDWERLGNRGWNWENYEKYILRAVTYTPLDLTAPDTIGRDKEALKIWDINKYPPGTG</sequence>
<comment type="caution">
    <text evidence="10">The sequence shown here is derived from an EMBL/GenBank/DDBJ whole genome shotgun (WGS) entry which is preliminary data.</text>
</comment>
<dbReference type="GO" id="GO:0050660">
    <property type="term" value="F:flavin adenine dinucleotide binding"/>
    <property type="evidence" value="ECO:0007669"/>
    <property type="project" value="InterPro"/>
</dbReference>
<dbReference type="SUPFAM" id="SSF51905">
    <property type="entry name" value="FAD/NAD(P)-binding domain"/>
    <property type="match status" value="1"/>
</dbReference>
<dbReference type="InterPro" id="IPR000172">
    <property type="entry name" value="GMC_OxRdtase_N"/>
</dbReference>
<dbReference type="Gene3D" id="3.30.560.10">
    <property type="entry name" value="Glucose Oxidase, domain 3"/>
    <property type="match status" value="1"/>
</dbReference>
<reference evidence="10 11" key="1">
    <citation type="journal article" date="2014" name="BMC Genomics">
        <title>Genome and secretome analysis of the hemibiotrophic fungal pathogen, Moniliophthora roreri, which causes frosty pod rot disease of cacao: mechanisms of the biotrophic and necrotrophic phases.</title>
        <authorList>
            <person name="Meinhardt L.W."/>
            <person name="Costa G.G.L."/>
            <person name="Thomazella D.P.T."/>
            <person name="Teixeira P.J.P.L."/>
            <person name="Carazzolle M.F."/>
            <person name="Schuster S.C."/>
            <person name="Carlson J.E."/>
            <person name="Guiltinan M.J."/>
            <person name="Mieczkowski P."/>
            <person name="Farmer A."/>
            <person name="Ramaraj T."/>
            <person name="Crozier J."/>
            <person name="Davis R.E."/>
            <person name="Shao J."/>
            <person name="Melnick R.L."/>
            <person name="Pereira G.A.G."/>
            <person name="Bailey B.A."/>
        </authorList>
    </citation>
    <scope>NUCLEOTIDE SEQUENCE [LARGE SCALE GENOMIC DNA]</scope>
    <source>
        <strain evidence="10 11">MCA 2997</strain>
    </source>
</reference>
<protein>
    <submittedName>
        <fullName evidence="10">Choline dehydrogenase</fullName>
    </submittedName>
</protein>
<keyword evidence="4" id="KW-0732">Signal</keyword>
<proteinExistence type="inferred from homology"/>
<evidence type="ECO:0000256" key="5">
    <source>
        <dbReference type="ARBA" id="ARBA00022827"/>
    </source>
</evidence>
<evidence type="ECO:0000256" key="3">
    <source>
        <dbReference type="ARBA" id="ARBA00022630"/>
    </source>
</evidence>
<evidence type="ECO:0000256" key="6">
    <source>
        <dbReference type="ARBA" id="ARBA00023002"/>
    </source>
</evidence>
<dbReference type="InterPro" id="IPR012132">
    <property type="entry name" value="GMC_OxRdtase"/>
</dbReference>
<evidence type="ECO:0000256" key="8">
    <source>
        <dbReference type="RuleBase" id="RU003968"/>
    </source>
</evidence>
<evidence type="ECO:0000313" key="10">
    <source>
        <dbReference type="EMBL" id="ESK92576.1"/>
    </source>
</evidence>
<evidence type="ECO:0000313" key="11">
    <source>
        <dbReference type="Proteomes" id="UP000017559"/>
    </source>
</evidence>
<dbReference type="Gene3D" id="3.50.50.60">
    <property type="entry name" value="FAD/NAD(P)-binding domain"/>
    <property type="match status" value="1"/>
</dbReference>
<keyword evidence="6" id="KW-0560">Oxidoreductase</keyword>
<dbReference type="STRING" id="1381753.V2XIA4"/>
<keyword evidence="7" id="KW-0325">Glycoprotein</keyword>
<evidence type="ECO:0000256" key="7">
    <source>
        <dbReference type="ARBA" id="ARBA00023180"/>
    </source>
</evidence>
<dbReference type="KEGG" id="mrr:Moror_4375"/>
<evidence type="ECO:0000256" key="1">
    <source>
        <dbReference type="ARBA" id="ARBA00001974"/>
    </source>
</evidence>
<organism evidence="10 11">
    <name type="scientific">Moniliophthora roreri (strain MCA 2997)</name>
    <name type="common">Cocoa frosty pod rot fungus</name>
    <name type="synonym">Crinipellis roreri</name>
    <dbReference type="NCBI Taxonomy" id="1381753"/>
    <lineage>
        <taxon>Eukaryota</taxon>
        <taxon>Fungi</taxon>
        <taxon>Dikarya</taxon>
        <taxon>Basidiomycota</taxon>
        <taxon>Agaricomycotina</taxon>
        <taxon>Agaricomycetes</taxon>
        <taxon>Agaricomycetidae</taxon>
        <taxon>Agaricales</taxon>
        <taxon>Marasmiineae</taxon>
        <taxon>Marasmiaceae</taxon>
        <taxon>Moniliophthora</taxon>
    </lineage>
</organism>
<dbReference type="PROSITE" id="PS00623">
    <property type="entry name" value="GMC_OXRED_1"/>
    <property type="match status" value="1"/>
</dbReference>
<keyword evidence="3 8" id="KW-0285">Flavoprotein</keyword>
<dbReference type="PANTHER" id="PTHR11552:SF201">
    <property type="entry name" value="GLUCOSE-METHANOL-CHOLINE OXIDOREDUCTASE N-TERMINAL DOMAIN-CONTAINING PROTEIN"/>
    <property type="match status" value="1"/>
</dbReference>
<dbReference type="OrthoDB" id="3026655at2759"/>
<dbReference type="EMBL" id="AWSO01000275">
    <property type="protein sequence ID" value="ESK92576.1"/>
    <property type="molecule type" value="Genomic_DNA"/>
</dbReference>
<evidence type="ECO:0000256" key="2">
    <source>
        <dbReference type="ARBA" id="ARBA00010790"/>
    </source>
</evidence>
<evidence type="ECO:0000256" key="4">
    <source>
        <dbReference type="ARBA" id="ARBA00022729"/>
    </source>
</evidence>
<comment type="cofactor">
    <cofactor evidence="1">
        <name>FAD</name>
        <dbReference type="ChEBI" id="CHEBI:57692"/>
    </cofactor>
</comment>
<dbReference type="AlphaFoldDB" id="V2XIA4"/>
<dbReference type="Pfam" id="PF00732">
    <property type="entry name" value="GMC_oxred_N"/>
    <property type="match status" value="1"/>
</dbReference>
<dbReference type="Proteomes" id="UP000017559">
    <property type="component" value="Unassembled WGS sequence"/>
</dbReference>
<dbReference type="InterPro" id="IPR036188">
    <property type="entry name" value="FAD/NAD-bd_sf"/>
</dbReference>
<dbReference type="GO" id="GO:0016614">
    <property type="term" value="F:oxidoreductase activity, acting on CH-OH group of donors"/>
    <property type="evidence" value="ECO:0007669"/>
    <property type="project" value="InterPro"/>
</dbReference>
<gene>
    <name evidence="10" type="ORF">Moror_4375</name>
</gene>
<evidence type="ECO:0000259" key="9">
    <source>
        <dbReference type="PROSITE" id="PS00623"/>
    </source>
</evidence>